<reference evidence="1" key="1">
    <citation type="submission" date="2017-08" db="EMBL/GenBank/DDBJ databases">
        <authorList>
            <consortium name="Urmite Genomes"/>
        </authorList>
    </citation>
    <scope>NUCLEOTIDE SEQUENCE [LARGE SCALE GENOMIC DNA]</scope>
    <source>
        <strain evidence="1">IHUMI-LCC2</strain>
    </source>
</reference>
<proteinExistence type="predicted"/>
<name>A0A2I2L5Z4_9VIRU</name>
<dbReference type="KEGG" id="vg:35381701"/>
<accession>A0A2I2L5Z4</accession>
<dbReference type="Proteomes" id="UP000236316">
    <property type="component" value="Segment"/>
</dbReference>
<dbReference type="RefSeq" id="YP_009449249.1">
    <property type="nucleotide sequence ID" value="NC_036594.1"/>
</dbReference>
<dbReference type="GeneID" id="35381701"/>
<keyword evidence="2" id="KW-1185">Reference proteome</keyword>
<dbReference type="EMBL" id="LT906555">
    <property type="protein sequence ID" value="SNW62947.1"/>
    <property type="molecule type" value="Genomic_DNA"/>
</dbReference>
<evidence type="ECO:0000313" key="1">
    <source>
        <dbReference type="EMBL" id="SNW62947.1"/>
    </source>
</evidence>
<sequence length="206" mass="23709">MDPAPTTFRNNVIVLLDNTATLLDQFCNRFPTEATKLGINPSLIHLGRSVVGIMDAGNLLKGFAFSSYNFWDEIPKKNKTIFQDKIKDIFGNVPISIVDPLQSVINFRYKNKNDVEVAFLDKENEDMIWDLIMSYVRITLRFCLERGSNVLTRRVEKELPGGKRVWEDQTLTIDINKYCPLYNNGKTVREWGTHLRNKGCVITYNV</sequence>
<gene>
    <name evidence="1" type="ORF">ORPV_1043</name>
</gene>
<organism evidence="1">
    <name type="scientific">Orpheovirus IHUMI-LCC2</name>
    <dbReference type="NCBI Taxonomy" id="2023057"/>
    <lineage>
        <taxon>Viruses</taxon>
        <taxon>Varidnaviria</taxon>
        <taxon>Bamfordvirae</taxon>
        <taxon>Nucleocytoviricota</taxon>
        <taxon>Megaviricetes</taxon>
        <taxon>Pimascovirales</taxon>
        <taxon>Ocovirineae</taxon>
        <taxon>Orpheoviridae</taxon>
        <taxon>Alphaorpheovirus</taxon>
        <taxon>Alphaorpheovirus massiliense</taxon>
    </lineage>
</organism>
<protein>
    <submittedName>
        <fullName evidence="1">Uncharacterized protein</fullName>
    </submittedName>
</protein>
<evidence type="ECO:0000313" key="2">
    <source>
        <dbReference type="Proteomes" id="UP000236316"/>
    </source>
</evidence>